<dbReference type="InterPro" id="IPR002871">
    <property type="entry name" value="NIF_FeS_clus_asmbl_NifU_N"/>
</dbReference>
<dbReference type="Gene3D" id="3.90.1010.10">
    <property type="match status" value="1"/>
</dbReference>
<dbReference type="Pfam" id="PF01592">
    <property type="entry name" value="NifU_N"/>
    <property type="match status" value="1"/>
</dbReference>
<dbReference type="RefSeq" id="WP_345864330.1">
    <property type="nucleotide sequence ID" value="NZ_JBDIMF010000003.1"/>
</dbReference>
<evidence type="ECO:0000313" key="3">
    <source>
        <dbReference type="Proteomes" id="UP001404104"/>
    </source>
</evidence>
<proteinExistence type="predicted"/>
<gene>
    <name evidence="2" type="ORF">ABC969_08845</name>
</gene>
<evidence type="ECO:0000313" key="2">
    <source>
        <dbReference type="EMBL" id="MEN2786524.1"/>
    </source>
</evidence>
<dbReference type="EMBL" id="JBDIMF010000003">
    <property type="protein sequence ID" value="MEN2786524.1"/>
    <property type="molecule type" value="Genomic_DNA"/>
</dbReference>
<organism evidence="2 3">
    <name type="scientific">Sphingomonas qilianensis</name>
    <dbReference type="NCBI Taxonomy" id="1736690"/>
    <lineage>
        <taxon>Bacteria</taxon>
        <taxon>Pseudomonadati</taxon>
        <taxon>Pseudomonadota</taxon>
        <taxon>Alphaproteobacteria</taxon>
        <taxon>Sphingomonadales</taxon>
        <taxon>Sphingomonadaceae</taxon>
        <taxon>Sphingomonas</taxon>
    </lineage>
</organism>
<accession>A0ABU9XRQ8</accession>
<protein>
    <submittedName>
        <fullName evidence="2">Iron-sulfur cluster assembly scaffold protein</fullName>
    </submittedName>
</protein>
<keyword evidence="3" id="KW-1185">Reference proteome</keyword>
<reference evidence="2 3" key="1">
    <citation type="submission" date="2024-05" db="EMBL/GenBank/DDBJ databases">
        <authorList>
            <person name="Liu Q."/>
            <person name="Xin Y.-H."/>
        </authorList>
    </citation>
    <scope>NUCLEOTIDE SEQUENCE [LARGE SCALE GENOMIC DNA]</scope>
    <source>
        <strain evidence="2 3">CGMCC 1.15349</strain>
    </source>
</reference>
<dbReference type="CDD" id="cd06664">
    <property type="entry name" value="IscU_like"/>
    <property type="match status" value="1"/>
</dbReference>
<sequence length="155" mass="16284">MNAPLYNTEILRLAATIPHQARLDAPMGSSEKRSPICGSRVTVDVNLGDDGRVSDVGMLVRACALGQASSSLLSADVIGKSPEELAAARDALTAWLAGEGTLPEWAGFELFQPALPHSARHASIRLAFEAAAEAAEQAQLRRAPSPQTEELRGAG</sequence>
<feature type="domain" description="NIF system FeS cluster assembly NifU N-terminal" evidence="1">
    <location>
        <begin position="19"/>
        <end position="85"/>
    </location>
</feature>
<dbReference type="SUPFAM" id="SSF82649">
    <property type="entry name" value="SufE/NifU"/>
    <property type="match status" value="1"/>
</dbReference>
<evidence type="ECO:0000259" key="1">
    <source>
        <dbReference type="Pfam" id="PF01592"/>
    </source>
</evidence>
<comment type="caution">
    <text evidence="2">The sequence shown here is derived from an EMBL/GenBank/DDBJ whole genome shotgun (WGS) entry which is preliminary data.</text>
</comment>
<dbReference type="Proteomes" id="UP001404104">
    <property type="component" value="Unassembled WGS sequence"/>
</dbReference>
<name>A0ABU9XRQ8_9SPHN</name>